<evidence type="ECO:0000256" key="1">
    <source>
        <dbReference type="SAM" id="SignalP"/>
    </source>
</evidence>
<evidence type="ECO:0000313" key="3">
    <source>
        <dbReference type="Proteomes" id="UP000277811"/>
    </source>
</evidence>
<accession>A0A498RF75</accession>
<reference evidence="2 3" key="1">
    <citation type="submission" date="2018-06" db="EMBL/GenBank/DDBJ databases">
        <authorList>
            <person name="Strepis N."/>
        </authorList>
    </citation>
    <scope>NUCLEOTIDE SEQUENCE [LARGE SCALE GENOMIC DNA]</scope>
    <source>
        <strain evidence="2">LUCI</strain>
    </source>
</reference>
<dbReference type="EMBL" id="UPPP01000094">
    <property type="protein sequence ID" value="VBB08743.1"/>
    <property type="molecule type" value="Genomic_DNA"/>
</dbReference>
<dbReference type="InterPro" id="IPR007497">
    <property type="entry name" value="SIMPL/DUF541"/>
</dbReference>
<dbReference type="InterPro" id="IPR052022">
    <property type="entry name" value="26kDa_periplasmic_antigen"/>
</dbReference>
<dbReference type="PANTHER" id="PTHR34387:SF2">
    <property type="entry name" value="SLR1258 PROTEIN"/>
    <property type="match status" value="1"/>
</dbReference>
<organism evidence="2 3">
    <name type="scientific">Lucifera butyrica</name>
    <dbReference type="NCBI Taxonomy" id="1351585"/>
    <lineage>
        <taxon>Bacteria</taxon>
        <taxon>Bacillati</taxon>
        <taxon>Bacillota</taxon>
        <taxon>Negativicutes</taxon>
        <taxon>Veillonellales</taxon>
        <taxon>Veillonellaceae</taxon>
        <taxon>Lucifera</taxon>
    </lineage>
</organism>
<dbReference type="GO" id="GO:0006974">
    <property type="term" value="P:DNA damage response"/>
    <property type="evidence" value="ECO:0007669"/>
    <property type="project" value="TreeGrafter"/>
</dbReference>
<dbReference type="AlphaFoldDB" id="A0A498RF75"/>
<dbReference type="Pfam" id="PF04402">
    <property type="entry name" value="SIMPL"/>
    <property type="match status" value="1"/>
</dbReference>
<dbReference type="Proteomes" id="UP000277811">
    <property type="component" value="Unassembled WGS sequence"/>
</dbReference>
<dbReference type="Gene3D" id="3.30.70.2970">
    <property type="entry name" value="Protein of unknown function (DUF541), domain 2"/>
    <property type="match status" value="1"/>
</dbReference>
<dbReference type="RefSeq" id="WP_165866082.1">
    <property type="nucleotide sequence ID" value="NZ_UPPP01000094.1"/>
</dbReference>
<keyword evidence="1" id="KW-0732">Signal</keyword>
<evidence type="ECO:0000313" key="2">
    <source>
        <dbReference type="EMBL" id="VBB08743.1"/>
    </source>
</evidence>
<name>A0A498RF75_9FIRM</name>
<feature type="signal peptide" evidence="1">
    <location>
        <begin position="1"/>
        <end position="23"/>
    </location>
</feature>
<keyword evidence="3" id="KW-1185">Reference proteome</keyword>
<evidence type="ECO:0008006" key="4">
    <source>
        <dbReference type="Google" id="ProtNLM"/>
    </source>
</evidence>
<sequence>MKRLSVLILILILLLSASALVHAQSAAINNTSPVRTLTVQGSSHLETVPDEAFITIAVITNGSSANAAAAENARITAAVQDKVMFLNIDKNNIRTTQYMVSPVYNNDAGKTDGAPAIIGYKATNAIQVKVDDMTSIGKLIDSALSAGANQVTNIRFSKKEEADLKQQALKAAIRDASQKASAISSALGTHLGKPIAVTEDNISLQNPGDSLMFKSLAAAPATPVMPGELQINASVTVVYEIE</sequence>
<proteinExistence type="predicted"/>
<protein>
    <recommendedName>
        <fullName evidence="4">26 kDa periplasmic immunogenic protein</fullName>
    </recommendedName>
</protein>
<dbReference type="PANTHER" id="PTHR34387">
    <property type="entry name" value="SLR1258 PROTEIN"/>
    <property type="match status" value="1"/>
</dbReference>
<gene>
    <name evidence="2" type="ORF">LUCI_4021</name>
</gene>
<feature type="chain" id="PRO_5019725908" description="26 kDa periplasmic immunogenic protein" evidence="1">
    <location>
        <begin position="24"/>
        <end position="242"/>
    </location>
</feature>
<dbReference type="Gene3D" id="3.30.110.170">
    <property type="entry name" value="Protein of unknown function (DUF541), domain 1"/>
    <property type="match status" value="1"/>
</dbReference>